<keyword evidence="2" id="KW-0812">Transmembrane</keyword>
<dbReference type="EMBL" id="MEHJ01000001">
    <property type="protein sequence ID" value="OEJ28713.1"/>
    <property type="molecule type" value="Genomic_DNA"/>
</dbReference>
<evidence type="ECO:0000256" key="2">
    <source>
        <dbReference type="SAM" id="Phobius"/>
    </source>
</evidence>
<evidence type="ECO:0000313" key="4">
    <source>
        <dbReference type="Proteomes" id="UP000095759"/>
    </source>
</evidence>
<name>A0A1E5PGN8_9ACTN</name>
<evidence type="ECO:0000313" key="3">
    <source>
        <dbReference type="EMBL" id="OEJ28713.1"/>
    </source>
</evidence>
<organism evidence="3 4">
    <name type="scientific">Streptomyces agglomeratus</name>
    <dbReference type="NCBI Taxonomy" id="285458"/>
    <lineage>
        <taxon>Bacteria</taxon>
        <taxon>Bacillati</taxon>
        <taxon>Actinomycetota</taxon>
        <taxon>Actinomycetes</taxon>
        <taxon>Kitasatosporales</taxon>
        <taxon>Streptomycetaceae</taxon>
        <taxon>Streptomyces</taxon>
    </lineage>
</organism>
<dbReference type="OrthoDB" id="44283at2"/>
<sequence>MARVRRIVAWTTLAVVATGLGTYFAVVGLEAADQTASVVGLFVAVASLALTVSVELRARRRPVPAGGEPEPPAAPAPLRTDGAQQAGDHIDFSGGVFHGNVIGKQEHRRPVEGPDRSDMDAGEAGHPS</sequence>
<dbReference type="AlphaFoldDB" id="A0A1E5PGN8"/>
<feature type="region of interest" description="Disordered" evidence="1">
    <location>
        <begin position="60"/>
        <end position="128"/>
    </location>
</feature>
<keyword evidence="2" id="KW-0472">Membrane</keyword>
<proteinExistence type="predicted"/>
<gene>
    <name evidence="3" type="ORF">AS594_33875</name>
</gene>
<comment type="caution">
    <text evidence="3">The sequence shown here is derived from an EMBL/GenBank/DDBJ whole genome shotgun (WGS) entry which is preliminary data.</text>
</comment>
<feature type="compositionally biased region" description="Basic and acidic residues" evidence="1">
    <location>
        <begin position="104"/>
        <end position="119"/>
    </location>
</feature>
<accession>A0A1E5PGN8</accession>
<evidence type="ECO:0000256" key="1">
    <source>
        <dbReference type="SAM" id="MobiDB-lite"/>
    </source>
</evidence>
<feature type="transmembrane region" description="Helical" evidence="2">
    <location>
        <begin position="7"/>
        <end position="29"/>
    </location>
</feature>
<feature type="transmembrane region" description="Helical" evidence="2">
    <location>
        <begin position="35"/>
        <end position="54"/>
    </location>
</feature>
<keyword evidence="2" id="KW-1133">Transmembrane helix</keyword>
<reference evidence="3 4" key="1">
    <citation type="submission" date="2016-08" db="EMBL/GenBank/DDBJ databases">
        <title>Complete genome sequence of Streptomyces agglomeratus strain 6-3-2, a novel anti-MRSA actinomycete isolated from Wuli of Tebit, China.</title>
        <authorList>
            <person name="Chen X."/>
        </authorList>
    </citation>
    <scope>NUCLEOTIDE SEQUENCE [LARGE SCALE GENOMIC DNA]</scope>
    <source>
        <strain evidence="3 4">6-3-2</strain>
    </source>
</reference>
<dbReference type="RefSeq" id="WP_069774873.1">
    <property type="nucleotide sequence ID" value="NZ_MEHJ01000001.1"/>
</dbReference>
<dbReference type="Proteomes" id="UP000095759">
    <property type="component" value="Unassembled WGS sequence"/>
</dbReference>
<keyword evidence="4" id="KW-1185">Reference proteome</keyword>
<protein>
    <submittedName>
        <fullName evidence="3">Uncharacterized protein</fullName>
    </submittedName>
</protein>
<dbReference type="STRING" id="285458.BGM19_02765"/>